<evidence type="ECO:0000313" key="2">
    <source>
        <dbReference type="Proteomes" id="UP000659698"/>
    </source>
</evidence>
<reference evidence="1 2" key="1">
    <citation type="journal article" date="2019" name="Int. J. Syst. Evol. Microbiol.">
        <title>Rufibacter sediminis sp. nov., isolated from freshwater lake sediment.</title>
        <authorList>
            <person name="Qu J.H."/>
            <person name="Zhang L.J."/>
            <person name="Fu Y.H."/>
            <person name="Li H.F."/>
        </authorList>
    </citation>
    <scope>NUCLEOTIDE SEQUENCE [LARGE SCALE GENOMIC DNA]</scope>
    <source>
        <strain evidence="1 2">H-1</strain>
    </source>
</reference>
<evidence type="ECO:0008006" key="3">
    <source>
        <dbReference type="Google" id="ProtNLM"/>
    </source>
</evidence>
<name>A0ABR6VST9_9BACT</name>
<organism evidence="1 2">
    <name type="scientific">Rufibacter sediminis</name>
    <dbReference type="NCBI Taxonomy" id="2762756"/>
    <lineage>
        <taxon>Bacteria</taxon>
        <taxon>Pseudomonadati</taxon>
        <taxon>Bacteroidota</taxon>
        <taxon>Cytophagia</taxon>
        <taxon>Cytophagales</taxon>
        <taxon>Hymenobacteraceae</taxon>
        <taxon>Rufibacter</taxon>
    </lineage>
</organism>
<gene>
    <name evidence="1" type="ORF">H7U12_11310</name>
</gene>
<proteinExistence type="predicted"/>
<sequence length="140" mass="16164">MHSMDTKELKKANGDVYFEARRLAHNDYLFVNWIGIQSLETMVMGSNHILALLRERPCRGLLNSNRELIGPWDMAVSYLAHRWAPAANALGLRYFAHVLSPGIFGQRSFDQFSKQLKDQLILKSFEEQSQAEQWLQQQLA</sequence>
<comment type="caution">
    <text evidence="1">The sequence shown here is derived from an EMBL/GenBank/DDBJ whole genome shotgun (WGS) entry which is preliminary data.</text>
</comment>
<dbReference type="RefSeq" id="WP_186637634.1">
    <property type="nucleotide sequence ID" value="NZ_JACOAF010000026.1"/>
</dbReference>
<keyword evidence="2" id="KW-1185">Reference proteome</keyword>
<dbReference type="Proteomes" id="UP000659698">
    <property type="component" value="Unassembled WGS sequence"/>
</dbReference>
<protein>
    <recommendedName>
        <fullName evidence="3">STAS/SEC14 domain-containing protein</fullName>
    </recommendedName>
</protein>
<dbReference type="EMBL" id="JACOAF010000026">
    <property type="protein sequence ID" value="MBC3540271.1"/>
    <property type="molecule type" value="Genomic_DNA"/>
</dbReference>
<accession>A0ABR6VST9</accession>
<evidence type="ECO:0000313" key="1">
    <source>
        <dbReference type="EMBL" id="MBC3540271.1"/>
    </source>
</evidence>